<accession>A0A826HKQ1</accession>
<evidence type="ECO:0000256" key="1">
    <source>
        <dbReference type="ARBA" id="ARBA00023125"/>
    </source>
</evidence>
<dbReference type="AlphaFoldDB" id="A0A826HKQ1"/>
<dbReference type="Gene3D" id="1.10.260.40">
    <property type="entry name" value="lambda repressor-like DNA-binding domains"/>
    <property type="match status" value="1"/>
</dbReference>
<dbReference type="SUPFAM" id="SSF47413">
    <property type="entry name" value="lambda repressor-like DNA-binding domains"/>
    <property type="match status" value="1"/>
</dbReference>
<gene>
    <name evidence="3" type="ORF">LBPG_01485</name>
</gene>
<dbReference type="InterPro" id="IPR010982">
    <property type="entry name" value="Lambda_DNA-bd_dom_sf"/>
</dbReference>
<protein>
    <recommendedName>
        <fullName evidence="2">HTH cro/C1-type domain-containing protein</fullName>
    </recommendedName>
</protein>
<dbReference type="KEGG" id="lpi:LBPG_01485"/>
<dbReference type="Proteomes" id="UP000015927">
    <property type="component" value="Chromosome"/>
</dbReference>
<organism evidence="3 4">
    <name type="scientific">Lacticaseibacillus paracasei subsp. paracasei 8700:2</name>
    <dbReference type="NCBI Taxonomy" id="537973"/>
    <lineage>
        <taxon>Bacteria</taxon>
        <taxon>Bacillati</taxon>
        <taxon>Bacillota</taxon>
        <taxon>Bacilli</taxon>
        <taxon>Lactobacillales</taxon>
        <taxon>Lactobacillaceae</taxon>
        <taxon>Lacticaseibacillus</taxon>
    </lineage>
</organism>
<dbReference type="CDD" id="cd00093">
    <property type="entry name" value="HTH_XRE"/>
    <property type="match status" value="1"/>
</dbReference>
<dbReference type="PROSITE" id="PS50943">
    <property type="entry name" value="HTH_CROC1"/>
    <property type="match status" value="1"/>
</dbReference>
<evidence type="ECO:0000259" key="2">
    <source>
        <dbReference type="PROSITE" id="PS50943"/>
    </source>
</evidence>
<dbReference type="GeneID" id="57091466"/>
<reference evidence="3 4" key="1">
    <citation type="submission" date="2010-12" db="EMBL/GenBank/DDBJ databases">
        <title>The Genome Sequence of Lactobacillus paracasei subsp. paracasei strain 8700:2.</title>
        <authorList>
            <consortium name="The Broad Institute Genome Sequencing Platform"/>
            <person name="Ward D."/>
            <person name="Earl A."/>
            <person name="Feldgarden M."/>
            <person name="Young S.K."/>
            <person name="Gargeya S."/>
            <person name="Zeng Q."/>
            <person name="Alvarado L."/>
            <person name="Berlin A."/>
            <person name="Bochicchio J."/>
            <person name="Chapman S.B."/>
            <person name="Chen Z."/>
            <person name="Freedman E."/>
            <person name="Gellesch M."/>
            <person name="Goldberg J."/>
            <person name="Griggs A."/>
            <person name="Gujja S."/>
            <person name="Heilman E."/>
            <person name="Heiman D."/>
            <person name="Howarth C."/>
            <person name="Mehta T."/>
            <person name="Neiman D."/>
            <person name="Pearson M."/>
            <person name="Roberts A."/>
            <person name="Saif S."/>
            <person name="Shea T."/>
            <person name="Shenoy N."/>
            <person name="Sisk P."/>
            <person name="Stolte C."/>
            <person name="Sykes S."/>
            <person name="White J."/>
            <person name="Yandava C."/>
            <person name="Saulnier D."/>
            <person name="Haas B."/>
            <person name="Nusbaum C."/>
            <person name="Birren B."/>
        </authorList>
    </citation>
    <scope>NUCLEOTIDE SEQUENCE [LARGE SCALE GENOMIC DNA]</scope>
    <source>
        <strain evidence="3 4">8700:2</strain>
    </source>
</reference>
<evidence type="ECO:0000313" key="4">
    <source>
        <dbReference type="Proteomes" id="UP000015927"/>
    </source>
</evidence>
<dbReference type="GO" id="GO:0003677">
    <property type="term" value="F:DNA binding"/>
    <property type="evidence" value="ECO:0007669"/>
    <property type="project" value="UniProtKB-KW"/>
</dbReference>
<dbReference type="PANTHER" id="PTHR46558:SF11">
    <property type="entry name" value="HTH-TYPE TRANSCRIPTIONAL REGULATOR XRE"/>
    <property type="match status" value="1"/>
</dbReference>
<dbReference type="Pfam" id="PF01381">
    <property type="entry name" value="HTH_3"/>
    <property type="match status" value="1"/>
</dbReference>
<dbReference type="PANTHER" id="PTHR46558">
    <property type="entry name" value="TRACRIPTIONAL REGULATORY PROTEIN-RELATED-RELATED"/>
    <property type="match status" value="1"/>
</dbReference>
<dbReference type="InterPro" id="IPR001387">
    <property type="entry name" value="Cro/C1-type_HTH"/>
</dbReference>
<keyword evidence="1" id="KW-0238">DNA-binding</keyword>
<dbReference type="EMBL" id="CP002391">
    <property type="protein sequence ID" value="EEQ66036.1"/>
    <property type="molecule type" value="Genomic_DNA"/>
</dbReference>
<dbReference type="SMART" id="SM00530">
    <property type="entry name" value="HTH_XRE"/>
    <property type="match status" value="1"/>
</dbReference>
<dbReference type="RefSeq" id="WP_003658941.1">
    <property type="nucleotide sequence ID" value="NC_022112.1"/>
</dbReference>
<evidence type="ECO:0000313" key="3">
    <source>
        <dbReference type="EMBL" id="EEQ66036.1"/>
    </source>
</evidence>
<sequence length="190" mass="21392">MITLKNRIKAFRYEKGWTLSQLAKKAGMPITTLSNYERGTRTPSAEVLKKLADIFETNTAYLMGLTDAPAETLTNSNLKNIEFEVRSGAFQRLANIVLSIGSEYGGNIDEDSENIVSHILRFYISSSRSEHLHENIEELQIVLSLLVQLVDSDSRQKPLGVDDFVKIQNAINNQISRLYLNNHGQYTIGD</sequence>
<feature type="domain" description="HTH cro/C1-type" evidence="2">
    <location>
        <begin position="8"/>
        <end position="62"/>
    </location>
</feature>
<proteinExistence type="predicted"/>
<name>A0A826HKQ1_LACPA</name>